<comment type="caution">
    <text evidence="1">The sequence shown here is derived from an EMBL/GenBank/DDBJ whole genome shotgun (WGS) entry which is preliminary data.</text>
</comment>
<reference evidence="1" key="1">
    <citation type="journal article" date="2021" name="New Phytol.">
        <title>Evolutionary innovations through gain and loss of genes in the ectomycorrhizal Boletales.</title>
        <authorList>
            <person name="Wu G."/>
            <person name="Miyauchi S."/>
            <person name="Morin E."/>
            <person name="Kuo A."/>
            <person name="Drula E."/>
            <person name="Varga T."/>
            <person name="Kohler A."/>
            <person name="Feng B."/>
            <person name="Cao Y."/>
            <person name="Lipzen A."/>
            <person name="Daum C."/>
            <person name="Hundley H."/>
            <person name="Pangilinan J."/>
            <person name="Johnson J."/>
            <person name="Barry K."/>
            <person name="LaButti K."/>
            <person name="Ng V."/>
            <person name="Ahrendt S."/>
            <person name="Min B."/>
            <person name="Choi I.G."/>
            <person name="Park H."/>
            <person name="Plett J.M."/>
            <person name="Magnuson J."/>
            <person name="Spatafora J.W."/>
            <person name="Nagy L.G."/>
            <person name="Henrissat B."/>
            <person name="Grigoriev I.V."/>
            <person name="Yang Z.L."/>
            <person name="Xu J."/>
            <person name="Martin F.M."/>
        </authorList>
    </citation>
    <scope>NUCLEOTIDE SEQUENCE</scope>
    <source>
        <strain evidence="1">ATCC 28755</strain>
    </source>
</reference>
<sequence>MLDSISVFAPFWLCFKKPGTTDSNSSRSPPAPQSRVQSKICQFCDVHSLKRESFDIVWEDDDYVAFRDHNPSAVHHIQVIPKVHIDSVKSLTRADVNVVDRLQSISHNILDGLGIPISDRRIGFHIPPFNTVNHLHLHVQALPYKSFARRMKYPIAAGIGPYTKGLSWFVEARQALRILDQGGQIRISPC</sequence>
<evidence type="ECO:0000313" key="1">
    <source>
        <dbReference type="EMBL" id="KAH7911360.1"/>
    </source>
</evidence>
<dbReference type="Proteomes" id="UP000790377">
    <property type="component" value="Unassembled WGS sequence"/>
</dbReference>
<proteinExistence type="predicted"/>
<gene>
    <name evidence="1" type="ORF">BJ138DRAFT_1006760</name>
</gene>
<keyword evidence="2" id="KW-1185">Reference proteome</keyword>
<accession>A0ACB8ADG6</accession>
<organism evidence="1 2">
    <name type="scientific">Hygrophoropsis aurantiaca</name>
    <dbReference type="NCBI Taxonomy" id="72124"/>
    <lineage>
        <taxon>Eukaryota</taxon>
        <taxon>Fungi</taxon>
        <taxon>Dikarya</taxon>
        <taxon>Basidiomycota</taxon>
        <taxon>Agaricomycotina</taxon>
        <taxon>Agaricomycetes</taxon>
        <taxon>Agaricomycetidae</taxon>
        <taxon>Boletales</taxon>
        <taxon>Coniophorineae</taxon>
        <taxon>Hygrophoropsidaceae</taxon>
        <taxon>Hygrophoropsis</taxon>
    </lineage>
</organism>
<name>A0ACB8ADG6_9AGAM</name>
<protein>
    <submittedName>
        <fullName evidence="1">HIT-like protein</fullName>
    </submittedName>
</protein>
<dbReference type="EMBL" id="MU267681">
    <property type="protein sequence ID" value="KAH7911360.1"/>
    <property type="molecule type" value="Genomic_DNA"/>
</dbReference>
<evidence type="ECO:0000313" key="2">
    <source>
        <dbReference type="Proteomes" id="UP000790377"/>
    </source>
</evidence>